<keyword evidence="4" id="KW-1185">Reference proteome</keyword>
<evidence type="ECO:0000256" key="2">
    <source>
        <dbReference type="SAM" id="SignalP"/>
    </source>
</evidence>
<organism evidence="3 4">
    <name type="scientific">Aquitalea magnusonii</name>
    <dbReference type="NCBI Taxonomy" id="332411"/>
    <lineage>
        <taxon>Bacteria</taxon>
        <taxon>Pseudomonadati</taxon>
        <taxon>Pseudomonadota</taxon>
        <taxon>Betaproteobacteria</taxon>
        <taxon>Neisseriales</taxon>
        <taxon>Chromobacteriaceae</taxon>
        <taxon>Aquitalea</taxon>
    </lineage>
</organism>
<dbReference type="Proteomes" id="UP000248395">
    <property type="component" value="Unassembled WGS sequence"/>
</dbReference>
<dbReference type="OrthoDB" id="596976at2"/>
<keyword evidence="2" id="KW-0732">Signal</keyword>
<feature type="chain" id="PRO_5016372249" evidence="2">
    <location>
        <begin position="24"/>
        <end position="406"/>
    </location>
</feature>
<dbReference type="InterPro" id="IPR011673">
    <property type="entry name" value="DUF1615"/>
</dbReference>
<dbReference type="PROSITE" id="PS51257">
    <property type="entry name" value="PROKAR_LIPOPROTEIN"/>
    <property type="match status" value="1"/>
</dbReference>
<feature type="compositionally biased region" description="Low complexity" evidence="1">
    <location>
        <begin position="52"/>
        <end position="65"/>
    </location>
</feature>
<gene>
    <name evidence="3" type="ORF">DFR38_108105</name>
</gene>
<proteinExistence type="predicted"/>
<feature type="region of interest" description="Disordered" evidence="1">
    <location>
        <begin position="22"/>
        <end position="71"/>
    </location>
</feature>
<protein>
    <submittedName>
        <fullName evidence="3">Uncharacterized protein DUF1615</fullName>
    </submittedName>
</protein>
<name>A0A318JFV1_9NEIS</name>
<dbReference type="AlphaFoldDB" id="A0A318JFV1"/>
<evidence type="ECO:0000256" key="1">
    <source>
        <dbReference type="SAM" id="MobiDB-lite"/>
    </source>
</evidence>
<accession>A0A318JFV1</accession>
<feature type="compositionally biased region" description="Pro residues" evidence="1">
    <location>
        <begin position="25"/>
        <end position="37"/>
    </location>
</feature>
<evidence type="ECO:0000313" key="4">
    <source>
        <dbReference type="Proteomes" id="UP000248395"/>
    </source>
</evidence>
<evidence type="ECO:0000313" key="3">
    <source>
        <dbReference type="EMBL" id="PXX48018.1"/>
    </source>
</evidence>
<dbReference type="Pfam" id="PF07759">
    <property type="entry name" value="DUF1615"/>
    <property type="match status" value="1"/>
</dbReference>
<reference evidence="3 4" key="1">
    <citation type="submission" date="2018-05" db="EMBL/GenBank/DDBJ databases">
        <title>Genomic Encyclopedia of Type Strains, Phase IV (KMG-IV): sequencing the most valuable type-strain genomes for metagenomic binning, comparative biology and taxonomic classification.</title>
        <authorList>
            <person name="Goeker M."/>
        </authorList>
    </citation>
    <scope>NUCLEOTIDE SEQUENCE [LARGE SCALE GENOMIC DNA]</scope>
    <source>
        <strain evidence="3 4">DSM 25134</strain>
    </source>
</reference>
<sequence length="406" mass="44243">MTRHLFSLALLAGLCACSSTSRNQPPAPAAVSPPPGSPAVATPVTTPPPVAVPARPAAAATISTPGDKPTLTDSQARALLNRLLPAGISDRQGWNNDILSAFAALRLPYRADNFCAVAAVIEQESSWQGDPTVPNLPAIVWGKIGERANKYLVPLPVVKTALLKTSPNGKSYKARIDSLRTEREMNLLFEDMAAEAGKLGLPLNMKNPIRTGGPMQVSVEFAEAHVRIWPYPYQTGNSIRNEVFTRRGGVYFGSAILLQYPAPYQDMRYRFADFNAGRYSSRNAALQAAVSQLTGRKLALDGDLLSYTGKQASGSTYQALLSLRSRLDMSQSAIERDLQQEKNSALGQSELYRKVFALADSKAGKPLARERMPQIDLHSPKISRKLTTQWFADKVNARYQACMARQ</sequence>
<feature type="signal peptide" evidence="2">
    <location>
        <begin position="1"/>
        <end position="23"/>
    </location>
</feature>
<dbReference type="EMBL" id="QJKC01000008">
    <property type="protein sequence ID" value="PXX48018.1"/>
    <property type="molecule type" value="Genomic_DNA"/>
</dbReference>
<comment type="caution">
    <text evidence="3">The sequence shown here is derived from an EMBL/GenBank/DDBJ whole genome shotgun (WGS) entry which is preliminary data.</text>
</comment>